<reference evidence="1 2" key="1">
    <citation type="submission" date="2019-05" db="EMBL/GenBank/DDBJ databases">
        <title>Another draft genome of Portunus trituberculatus and its Hox gene families provides insights of decapod evolution.</title>
        <authorList>
            <person name="Jeong J.-H."/>
            <person name="Song I."/>
            <person name="Kim S."/>
            <person name="Choi T."/>
            <person name="Kim D."/>
            <person name="Ryu S."/>
            <person name="Kim W."/>
        </authorList>
    </citation>
    <scope>NUCLEOTIDE SEQUENCE [LARGE SCALE GENOMIC DNA]</scope>
    <source>
        <tissue evidence="1">Muscle</tissue>
    </source>
</reference>
<name>A0A5B7ENY9_PORTR</name>
<sequence>MLACDRDFGNLATYIRGQKVYTTPHYVALMTECRSANPITVVEMTSSDFFDLQPLQSVVTKTHLAKSKYKEGHMFLYEETYKQGMKIWQTYGHDLNTPTPFKLQKGKGVAYDPANSPSTLME</sequence>
<dbReference type="EMBL" id="VSRR010003506">
    <property type="protein sequence ID" value="MPC36390.1"/>
    <property type="molecule type" value="Genomic_DNA"/>
</dbReference>
<protein>
    <submittedName>
        <fullName evidence="1">Uncharacterized protein</fullName>
    </submittedName>
</protein>
<evidence type="ECO:0000313" key="1">
    <source>
        <dbReference type="EMBL" id="MPC36390.1"/>
    </source>
</evidence>
<organism evidence="1 2">
    <name type="scientific">Portunus trituberculatus</name>
    <name type="common">Swimming crab</name>
    <name type="synonym">Neptunus trituberculatus</name>
    <dbReference type="NCBI Taxonomy" id="210409"/>
    <lineage>
        <taxon>Eukaryota</taxon>
        <taxon>Metazoa</taxon>
        <taxon>Ecdysozoa</taxon>
        <taxon>Arthropoda</taxon>
        <taxon>Crustacea</taxon>
        <taxon>Multicrustacea</taxon>
        <taxon>Malacostraca</taxon>
        <taxon>Eumalacostraca</taxon>
        <taxon>Eucarida</taxon>
        <taxon>Decapoda</taxon>
        <taxon>Pleocyemata</taxon>
        <taxon>Brachyura</taxon>
        <taxon>Eubrachyura</taxon>
        <taxon>Portunoidea</taxon>
        <taxon>Portunidae</taxon>
        <taxon>Portuninae</taxon>
        <taxon>Portunus</taxon>
    </lineage>
</organism>
<accession>A0A5B7ENY9</accession>
<evidence type="ECO:0000313" key="2">
    <source>
        <dbReference type="Proteomes" id="UP000324222"/>
    </source>
</evidence>
<dbReference type="Proteomes" id="UP000324222">
    <property type="component" value="Unassembled WGS sequence"/>
</dbReference>
<comment type="caution">
    <text evidence="1">The sequence shown here is derived from an EMBL/GenBank/DDBJ whole genome shotgun (WGS) entry which is preliminary data.</text>
</comment>
<proteinExistence type="predicted"/>
<dbReference type="AlphaFoldDB" id="A0A5B7ENY9"/>
<keyword evidence="2" id="KW-1185">Reference proteome</keyword>
<gene>
    <name evidence="1" type="ORF">E2C01_029847</name>
</gene>